<dbReference type="Gramene" id="KZM81185">
    <property type="protein sequence ID" value="KZM81185"/>
    <property type="gene ID" value="DCAR_031246"/>
</dbReference>
<evidence type="ECO:0000256" key="1">
    <source>
        <dbReference type="SAM" id="MobiDB-lite"/>
    </source>
</evidence>
<reference evidence="3" key="2">
    <citation type="submission" date="2022-03" db="EMBL/GenBank/DDBJ databases">
        <title>Draft title - Genomic analysis of global carrot germplasm unveils the trajectory of domestication and the origin of high carotenoid orange carrot.</title>
        <authorList>
            <person name="Iorizzo M."/>
            <person name="Ellison S."/>
            <person name="Senalik D."/>
            <person name="Macko-Podgorni A."/>
            <person name="Grzebelus D."/>
            <person name="Bostan H."/>
            <person name="Rolling W."/>
            <person name="Curaba J."/>
            <person name="Simon P."/>
        </authorList>
    </citation>
    <scope>NUCLEOTIDE SEQUENCE</scope>
    <source>
        <tissue evidence="3">Leaf</tissue>
    </source>
</reference>
<feature type="domain" description="PB1-like" evidence="2">
    <location>
        <begin position="27"/>
        <end position="123"/>
    </location>
</feature>
<gene>
    <name evidence="3" type="ORF">DCAR_0519967</name>
</gene>
<dbReference type="InterPro" id="IPR058594">
    <property type="entry name" value="PB1-like_dom_pln"/>
</dbReference>
<organism evidence="3 4">
    <name type="scientific">Daucus carota subsp. sativus</name>
    <name type="common">Carrot</name>
    <dbReference type="NCBI Taxonomy" id="79200"/>
    <lineage>
        <taxon>Eukaryota</taxon>
        <taxon>Viridiplantae</taxon>
        <taxon>Streptophyta</taxon>
        <taxon>Embryophyta</taxon>
        <taxon>Tracheophyta</taxon>
        <taxon>Spermatophyta</taxon>
        <taxon>Magnoliopsida</taxon>
        <taxon>eudicotyledons</taxon>
        <taxon>Gunneridae</taxon>
        <taxon>Pentapetalae</taxon>
        <taxon>asterids</taxon>
        <taxon>campanulids</taxon>
        <taxon>Apiales</taxon>
        <taxon>Apiaceae</taxon>
        <taxon>Apioideae</taxon>
        <taxon>Scandiceae</taxon>
        <taxon>Daucinae</taxon>
        <taxon>Daucus</taxon>
        <taxon>Daucus sect. Daucus</taxon>
    </lineage>
</organism>
<feature type="compositionally biased region" description="Basic and acidic residues" evidence="1">
    <location>
        <begin position="174"/>
        <end position="194"/>
    </location>
</feature>
<dbReference type="Proteomes" id="UP000077755">
    <property type="component" value="Chromosome 5"/>
</dbReference>
<evidence type="ECO:0000259" key="2">
    <source>
        <dbReference type="Pfam" id="PF26130"/>
    </source>
</evidence>
<name>A0A175YCD3_DAUCS</name>
<protein>
    <recommendedName>
        <fullName evidence="2">PB1-like domain-containing protein</fullName>
    </recommendedName>
</protein>
<dbReference type="AlphaFoldDB" id="A0A175YCD3"/>
<keyword evidence="4" id="KW-1185">Reference proteome</keyword>
<reference evidence="3" key="1">
    <citation type="journal article" date="2016" name="Nat. Genet.">
        <title>A high-quality carrot genome assembly provides new insights into carotenoid accumulation and asterid genome evolution.</title>
        <authorList>
            <person name="Iorizzo M."/>
            <person name="Ellison S."/>
            <person name="Senalik D."/>
            <person name="Zeng P."/>
            <person name="Satapoomin P."/>
            <person name="Huang J."/>
            <person name="Bowman M."/>
            <person name="Iovene M."/>
            <person name="Sanseverino W."/>
            <person name="Cavagnaro P."/>
            <person name="Yildiz M."/>
            <person name="Macko-Podgorni A."/>
            <person name="Moranska E."/>
            <person name="Grzebelus E."/>
            <person name="Grzebelus D."/>
            <person name="Ashrafi H."/>
            <person name="Zheng Z."/>
            <person name="Cheng S."/>
            <person name="Spooner D."/>
            <person name="Van Deynze A."/>
            <person name="Simon P."/>
        </authorList>
    </citation>
    <scope>NUCLEOTIDE SEQUENCE</scope>
    <source>
        <tissue evidence="3">Leaf</tissue>
    </source>
</reference>
<accession>A0A175YCD3</accession>
<feature type="region of interest" description="Disordered" evidence="1">
    <location>
        <begin position="170"/>
        <end position="207"/>
    </location>
</feature>
<proteinExistence type="predicted"/>
<dbReference type="EMBL" id="CP093347">
    <property type="protein sequence ID" value="WOH00599.1"/>
    <property type="molecule type" value="Genomic_DNA"/>
</dbReference>
<evidence type="ECO:0000313" key="3">
    <source>
        <dbReference type="EMBL" id="WOH00599.1"/>
    </source>
</evidence>
<dbReference type="Pfam" id="PF26130">
    <property type="entry name" value="PB1-like"/>
    <property type="match status" value="1"/>
</dbReference>
<sequence length="253" mass="29488">MARRLRREEDANIYQPYEYPRYQFPEQQFAIKLFYNGKMEENPKNYVGGSVAYVDYCDSDEMSHLEINAMLVSLGAIGGYYKLWYKLPGTSVDVGLFDLDTDDDLLVMCDLINPKKILVEVYVNLTPAFNVKRATYQEEIHMMDPFPYSTQQEIDMETDLRNVNGLYENFSDPYDSKDDHQNRVVDDESDESFHCDGSNQDSSDDDLLFDKNVDKTELEEDHNENEDADLDENDDQGNKILLRLTYKFDLTCI</sequence>
<evidence type="ECO:0000313" key="4">
    <source>
        <dbReference type="Proteomes" id="UP000077755"/>
    </source>
</evidence>